<reference evidence="8 10" key="2">
    <citation type="journal article" date="2013" name="Nature">
        <title>Insights into bilaterian evolution from three spiralian genomes.</title>
        <authorList>
            <person name="Simakov O."/>
            <person name="Marletaz F."/>
            <person name="Cho S.J."/>
            <person name="Edsinger-Gonzales E."/>
            <person name="Havlak P."/>
            <person name="Hellsten U."/>
            <person name="Kuo D.H."/>
            <person name="Larsson T."/>
            <person name="Lv J."/>
            <person name="Arendt D."/>
            <person name="Savage R."/>
            <person name="Osoegawa K."/>
            <person name="de Jong P."/>
            <person name="Grimwood J."/>
            <person name="Chapman J.A."/>
            <person name="Shapiro H."/>
            <person name="Aerts A."/>
            <person name="Otillar R.P."/>
            <person name="Terry A.Y."/>
            <person name="Boore J.L."/>
            <person name="Grigoriev I.V."/>
            <person name="Lindberg D.R."/>
            <person name="Seaver E.C."/>
            <person name="Weisblat D.A."/>
            <person name="Putnam N.H."/>
            <person name="Rokhsar D.S."/>
        </authorList>
    </citation>
    <scope>NUCLEOTIDE SEQUENCE</scope>
</reference>
<evidence type="ECO:0000256" key="5">
    <source>
        <dbReference type="PROSITE-ProRule" id="PRU00108"/>
    </source>
</evidence>
<dbReference type="EMBL" id="KB097761">
    <property type="protein sequence ID" value="ESN90234.1"/>
    <property type="molecule type" value="Genomic_DNA"/>
</dbReference>
<sequence>KRHRTHMSSLQIRVMKSVYSEYKTPTITECELLGREIGLRKRVVQVWFQNARAKDKK</sequence>
<evidence type="ECO:0000256" key="4">
    <source>
        <dbReference type="ARBA" id="ARBA00022833"/>
    </source>
</evidence>
<dbReference type="SUPFAM" id="SSF46689">
    <property type="entry name" value="Homeodomain-like"/>
    <property type="match status" value="1"/>
</dbReference>
<dbReference type="AlphaFoldDB" id="T1EKA9"/>
<organism evidence="9 10">
    <name type="scientific">Helobdella robusta</name>
    <name type="common">Californian leech</name>
    <dbReference type="NCBI Taxonomy" id="6412"/>
    <lineage>
        <taxon>Eukaryota</taxon>
        <taxon>Metazoa</taxon>
        <taxon>Spiralia</taxon>
        <taxon>Lophotrochozoa</taxon>
        <taxon>Annelida</taxon>
        <taxon>Clitellata</taxon>
        <taxon>Hirudinea</taxon>
        <taxon>Rhynchobdellida</taxon>
        <taxon>Glossiphoniidae</taxon>
        <taxon>Helobdella</taxon>
    </lineage>
</organism>
<protein>
    <recommendedName>
        <fullName evidence="7">Homeobox domain-containing protein</fullName>
    </recommendedName>
</protein>
<evidence type="ECO:0000259" key="7">
    <source>
        <dbReference type="PROSITE" id="PS50071"/>
    </source>
</evidence>
<dbReference type="InParanoid" id="T1EKA9"/>
<reference evidence="9" key="3">
    <citation type="submission" date="2015-06" db="UniProtKB">
        <authorList>
            <consortium name="EnsemblMetazoa"/>
        </authorList>
    </citation>
    <scope>IDENTIFICATION</scope>
</reference>
<dbReference type="GO" id="GO:0003677">
    <property type="term" value="F:DNA binding"/>
    <property type="evidence" value="ECO:0007669"/>
    <property type="project" value="UniProtKB-UniRule"/>
</dbReference>
<evidence type="ECO:0000256" key="2">
    <source>
        <dbReference type="ARBA" id="ARBA00022723"/>
    </source>
</evidence>
<dbReference type="EMBL" id="AMQM01008355">
    <property type="status" value="NOT_ANNOTATED_CDS"/>
    <property type="molecule type" value="Genomic_DNA"/>
</dbReference>
<dbReference type="GO" id="GO:0046872">
    <property type="term" value="F:metal ion binding"/>
    <property type="evidence" value="ECO:0007669"/>
    <property type="project" value="UniProtKB-KW"/>
</dbReference>
<accession>T1EKA9</accession>
<dbReference type="eggNOG" id="KOG1146">
    <property type="taxonomic scope" value="Eukaryota"/>
</dbReference>
<dbReference type="RefSeq" id="XP_009031708.1">
    <property type="nucleotide sequence ID" value="XM_009033460.1"/>
</dbReference>
<dbReference type="GeneID" id="20197009"/>
<dbReference type="GO" id="GO:0005634">
    <property type="term" value="C:nucleus"/>
    <property type="evidence" value="ECO:0007669"/>
    <property type="project" value="UniProtKB-SubCell"/>
</dbReference>
<feature type="domain" description="Homeobox" evidence="7">
    <location>
        <begin position="1"/>
        <end position="57"/>
    </location>
</feature>
<evidence type="ECO:0000313" key="10">
    <source>
        <dbReference type="Proteomes" id="UP000015101"/>
    </source>
</evidence>
<dbReference type="PANTHER" id="PTHR45891">
    <property type="entry name" value="ZINC FINGER HOMEOBOX PROTEIN"/>
    <property type="match status" value="1"/>
</dbReference>
<evidence type="ECO:0000256" key="3">
    <source>
        <dbReference type="ARBA" id="ARBA00022737"/>
    </source>
</evidence>
<dbReference type="PANTHER" id="PTHR45891:SF3">
    <property type="entry name" value="ZINC FINGER PROTEIN 2"/>
    <property type="match status" value="1"/>
</dbReference>
<evidence type="ECO:0000256" key="6">
    <source>
        <dbReference type="RuleBase" id="RU000682"/>
    </source>
</evidence>
<dbReference type="Gene3D" id="1.10.10.60">
    <property type="entry name" value="Homeodomain-like"/>
    <property type="match status" value="1"/>
</dbReference>
<keyword evidence="5 6" id="KW-0238">DNA-binding</keyword>
<keyword evidence="2" id="KW-0479">Metal-binding</keyword>
<dbReference type="InterPro" id="IPR051968">
    <property type="entry name" value="ZnFinger_Homeobox_TR"/>
</dbReference>
<dbReference type="STRING" id="6412.T1EKA9"/>
<dbReference type="HOGENOM" id="CLU_049543_12_4_1"/>
<evidence type="ECO:0000256" key="1">
    <source>
        <dbReference type="ARBA" id="ARBA00004123"/>
    </source>
</evidence>
<gene>
    <name evidence="9" type="primary">20197009</name>
    <name evidence="8" type="ORF">HELRODRAFT_148596</name>
</gene>
<evidence type="ECO:0000313" key="9">
    <source>
        <dbReference type="EnsemblMetazoa" id="HelroP148596"/>
    </source>
</evidence>
<dbReference type="InterPro" id="IPR009057">
    <property type="entry name" value="Homeodomain-like_sf"/>
</dbReference>
<keyword evidence="5 6" id="KW-0371">Homeobox</keyword>
<comment type="subcellular location">
    <subcellularLocation>
        <location evidence="1 5 6">Nucleus</location>
    </subcellularLocation>
</comment>
<dbReference type="SMART" id="SM00389">
    <property type="entry name" value="HOX"/>
    <property type="match status" value="1"/>
</dbReference>
<dbReference type="KEGG" id="hro:HELRODRAFT_148596"/>
<dbReference type="InterPro" id="IPR001356">
    <property type="entry name" value="HD"/>
</dbReference>
<keyword evidence="3" id="KW-0677">Repeat</keyword>
<keyword evidence="4" id="KW-0862">Zinc</keyword>
<dbReference type="CTD" id="20197009"/>
<keyword evidence="10" id="KW-1185">Reference proteome</keyword>
<name>T1EKA9_HELRO</name>
<dbReference type="OrthoDB" id="6417226at2759"/>
<dbReference type="Pfam" id="PF00046">
    <property type="entry name" value="Homeodomain"/>
    <property type="match status" value="1"/>
</dbReference>
<reference evidence="10" key="1">
    <citation type="submission" date="2012-12" db="EMBL/GenBank/DDBJ databases">
        <authorList>
            <person name="Hellsten U."/>
            <person name="Grimwood J."/>
            <person name="Chapman J.A."/>
            <person name="Shapiro H."/>
            <person name="Aerts A."/>
            <person name="Otillar R.P."/>
            <person name="Terry A.Y."/>
            <person name="Boore J.L."/>
            <person name="Simakov O."/>
            <person name="Marletaz F."/>
            <person name="Cho S.-J."/>
            <person name="Edsinger-Gonzales E."/>
            <person name="Havlak P."/>
            <person name="Kuo D.-H."/>
            <person name="Larsson T."/>
            <person name="Lv J."/>
            <person name="Arendt D."/>
            <person name="Savage R."/>
            <person name="Osoegawa K."/>
            <person name="de Jong P."/>
            <person name="Lindberg D.R."/>
            <person name="Seaver E.C."/>
            <person name="Weisblat D.A."/>
            <person name="Putnam N.H."/>
            <person name="Grigoriev I.V."/>
            <person name="Rokhsar D.S."/>
        </authorList>
    </citation>
    <scope>NUCLEOTIDE SEQUENCE</scope>
</reference>
<dbReference type="PROSITE" id="PS50071">
    <property type="entry name" value="HOMEOBOX_2"/>
    <property type="match status" value="1"/>
</dbReference>
<evidence type="ECO:0000313" key="8">
    <source>
        <dbReference type="EMBL" id="ESN90234.1"/>
    </source>
</evidence>
<dbReference type="CDD" id="cd00086">
    <property type="entry name" value="homeodomain"/>
    <property type="match status" value="1"/>
</dbReference>
<keyword evidence="5 6" id="KW-0539">Nucleus</keyword>
<dbReference type="Proteomes" id="UP000015101">
    <property type="component" value="Unassembled WGS sequence"/>
</dbReference>
<dbReference type="EnsemblMetazoa" id="HelroT148596">
    <property type="protein sequence ID" value="HelroP148596"/>
    <property type="gene ID" value="HelroG148596"/>
</dbReference>
<proteinExistence type="predicted"/>